<evidence type="ECO:0000313" key="6">
    <source>
        <dbReference type="EMBL" id="GAQ85670.1"/>
    </source>
</evidence>
<sequence length="281" mass="30385">MMEGAEVAEQKRIWEEKQATLRSQLITHDVHTWTVPGGPVCPLQGPPGNELRFVGGVDVSFSQTDPDLACAALVVIDLTKLQEPVPGSAKFSDTGGDAVVYERCELVRLDVPYLPGFLGFREVPVLRPLLEEVAQERPDIAPQVILVDGNGILHPRGFGSACHLGVACHMATIGVGKNFFHLDGLTSDGVRARAEARGLQPGEAMDIVGESGRVWGAAYRTHAGSTKPIFVSVGHLLSLDTAVKIVRACCRFRVPEPVRQADMRSRERLRQHDVRAAATSG</sequence>
<keyword evidence="3" id="KW-0540">Nuclease</keyword>
<name>A0A1Y1I408_KLENI</name>
<dbReference type="Gene3D" id="3.30.2170.10">
    <property type="entry name" value="archaeoglobus fulgidus dsm 4304 superfamily"/>
    <property type="match status" value="1"/>
</dbReference>
<dbReference type="PANTHER" id="PTHR28511">
    <property type="entry name" value="ENDONUCLEASE V"/>
    <property type="match status" value="1"/>
</dbReference>
<dbReference type="STRING" id="105231.A0A1Y1I408"/>
<dbReference type="GO" id="GO:0005737">
    <property type="term" value="C:cytoplasm"/>
    <property type="evidence" value="ECO:0000318"/>
    <property type="project" value="GO_Central"/>
</dbReference>
<evidence type="ECO:0000256" key="5">
    <source>
        <dbReference type="ARBA" id="ARBA00022801"/>
    </source>
</evidence>
<evidence type="ECO:0000313" key="7">
    <source>
        <dbReference type="Proteomes" id="UP000054558"/>
    </source>
</evidence>
<keyword evidence="7" id="KW-1185">Reference proteome</keyword>
<dbReference type="EMBL" id="DF237197">
    <property type="protein sequence ID" value="GAQ85670.1"/>
    <property type="molecule type" value="Genomic_DNA"/>
</dbReference>
<gene>
    <name evidence="6" type="ORF">KFL_002480080</name>
</gene>
<dbReference type="GO" id="GO:0003727">
    <property type="term" value="F:single-stranded RNA binding"/>
    <property type="evidence" value="ECO:0000318"/>
    <property type="project" value="GO_Central"/>
</dbReference>
<dbReference type="CDD" id="cd06559">
    <property type="entry name" value="Endonuclease_V"/>
    <property type="match status" value="1"/>
</dbReference>
<proteinExistence type="predicted"/>
<accession>A0A1Y1I408</accession>
<dbReference type="OrthoDB" id="20018at2759"/>
<dbReference type="GO" id="GO:0016891">
    <property type="term" value="F:RNA endonuclease activity producing 5'-phosphomonoesters, hydrolytic mechanism"/>
    <property type="evidence" value="ECO:0000318"/>
    <property type="project" value="GO_Central"/>
</dbReference>
<dbReference type="OMA" id="NACAHTL"/>
<keyword evidence="4 6" id="KW-0255">Endonuclease</keyword>
<comment type="subcellular location">
    <subcellularLocation>
        <location evidence="1">Cytoplasm</location>
    </subcellularLocation>
</comment>
<evidence type="ECO:0000256" key="3">
    <source>
        <dbReference type="ARBA" id="ARBA00022722"/>
    </source>
</evidence>
<evidence type="ECO:0000256" key="1">
    <source>
        <dbReference type="ARBA" id="ARBA00004496"/>
    </source>
</evidence>
<evidence type="ECO:0000256" key="4">
    <source>
        <dbReference type="ARBA" id="ARBA00022759"/>
    </source>
</evidence>
<protein>
    <submittedName>
        <fullName evidence="6">Endonuclease V</fullName>
    </submittedName>
</protein>
<reference evidence="6 7" key="1">
    <citation type="journal article" date="2014" name="Nat. Commun.">
        <title>Klebsormidium flaccidum genome reveals primary factors for plant terrestrial adaptation.</title>
        <authorList>
            <person name="Hori K."/>
            <person name="Maruyama F."/>
            <person name="Fujisawa T."/>
            <person name="Togashi T."/>
            <person name="Yamamoto N."/>
            <person name="Seo M."/>
            <person name="Sato S."/>
            <person name="Yamada T."/>
            <person name="Mori H."/>
            <person name="Tajima N."/>
            <person name="Moriyama T."/>
            <person name="Ikeuchi M."/>
            <person name="Watanabe M."/>
            <person name="Wada H."/>
            <person name="Kobayashi K."/>
            <person name="Saito M."/>
            <person name="Masuda T."/>
            <person name="Sasaki-Sekimoto Y."/>
            <person name="Mashiguchi K."/>
            <person name="Awai K."/>
            <person name="Shimojima M."/>
            <person name="Masuda S."/>
            <person name="Iwai M."/>
            <person name="Nobusawa T."/>
            <person name="Narise T."/>
            <person name="Kondo S."/>
            <person name="Saito H."/>
            <person name="Sato R."/>
            <person name="Murakawa M."/>
            <person name="Ihara Y."/>
            <person name="Oshima-Yamada Y."/>
            <person name="Ohtaka K."/>
            <person name="Satoh M."/>
            <person name="Sonobe K."/>
            <person name="Ishii M."/>
            <person name="Ohtani R."/>
            <person name="Kanamori-Sato M."/>
            <person name="Honoki R."/>
            <person name="Miyazaki D."/>
            <person name="Mochizuki H."/>
            <person name="Umetsu J."/>
            <person name="Higashi K."/>
            <person name="Shibata D."/>
            <person name="Kamiya Y."/>
            <person name="Sato N."/>
            <person name="Nakamura Y."/>
            <person name="Tabata S."/>
            <person name="Ida S."/>
            <person name="Kurokawa K."/>
            <person name="Ohta H."/>
        </authorList>
    </citation>
    <scope>NUCLEOTIDE SEQUENCE [LARGE SCALE GENOMIC DNA]</scope>
    <source>
        <strain evidence="6 7">NIES-2285</strain>
    </source>
</reference>
<dbReference type="AlphaFoldDB" id="A0A1Y1I408"/>
<dbReference type="Proteomes" id="UP000054558">
    <property type="component" value="Unassembled WGS sequence"/>
</dbReference>
<dbReference type="Pfam" id="PF04493">
    <property type="entry name" value="Endonuclease_5"/>
    <property type="match status" value="1"/>
</dbReference>
<keyword evidence="5" id="KW-0378">Hydrolase</keyword>
<dbReference type="GO" id="GO:0006281">
    <property type="term" value="P:DNA repair"/>
    <property type="evidence" value="ECO:0007669"/>
    <property type="project" value="InterPro"/>
</dbReference>
<keyword evidence="2" id="KW-0963">Cytoplasm</keyword>
<organism evidence="6 7">
    <name type="scientific">Klebsormidium nitens</name>
    <name type="common">Green alga</name>
    <name type="synonym">Ulothrix nitens</name>
    <dbReference type="NCBI Taxonomy" id="105231"/>
    <lineage>
        <taxon>Eukaryota</taxon>
        <taxon>Viridiplantae</taxon>
        <taxon>Streptophyta</taxon>
        <taxon>Klebsormidiophyceae</taxon>
        <taxon>Klebsormidiales</taxon>
        <taxon>Klebsormidiaceae</taxon>
        <taxon>Klebsormidium</taxon>
    </lineage>
</organism>
<dbReference type="PANTHER" id="PTHR28511:SF1">
    <property type="entry name" value="ENDONUCLEASE V"/>
    <property type="match status" value="1"/>
</dbReference>
<evidence type="ECO:0000256" key="2">
    <source>
        <dbReference type="ARBA" id="ARBA00022490"/>
    </source>
</evidence>
<dbReference type="GO" id="GO:0005730">
    <property type="term" value="C:nucleolus"/>
    <property type="evidence" value="ECO:0000318"/>
    <property type="project" value="GO_Central"/>
</dbReference>
<dbReference type="InterPro" id="IPR007581">
    <property type="entry name" value="Endonuclease-V"/>
</dbReference>